<evidence type="ECO:0000313" key="1">
    <source>
        <dbReference type="EMBL" id="KIK19799.1"/>
    </source>
</evidence>
<dbReference type="HOGENOM" id="CLU_035918_8_1_1"/>
<dbReference type="STRING" id="765257.A0A0C9Z0G1"/>
<protein>
    <submittedName>
        <fullName evidence="1">Uncharacterized protein</fullName>
    </submittedName>
</protein>
<dbReference type="EMBL" id="KN833778">
    <property type="protein sequence ID" value="KIK19799.1"/>
    <property type="molecule type" value="Genomic_DNA"/>
</dbReference>
<dbReference type="Pfam" id="PF20414">
    <property type="entry name" value="DUF6698"/>
    <property type="match status" value="1"/>
</dbReference>
<organism evidence="1 2">
    <name type="scientific">Pisolithus microcarpus 441</name>
    <dbReference type="NCBI Taxonomy" id="765257"/>
    <lineage>
        <taxon>Eukaryota</taxon>
        <taxon>Fungi</taxon>
        <taxon>Dikarya</taxon>
        <taxon>Basidiomycota</taxon>
        <taxon>Agaricomycotina</taxon>
        <taxon>Agaricomycetes</taxon>
        <taxon>Agaricomycetidae</taxon>
        <taxon>Boletales</taxon>
        <taxon>Sclerodermatineae</taxon>
        <taxon>Pisolithaceae</taxon>
        <taxon>Pisolithus</taxon>
    </lineage>
</organism>
<reference evidence="2" key="2">
    <citation type="submission" date="2015-01" db="EMBL/GenBank/DDBJ databases">
        <title>Evolutionary Origins and Diversification of the Mycorrhizal Mutualists.</title>
        <authorList>
            <consortium name="DOE Joint Genome Institute"/>
            <consortium name="Mycorrhizal Genomics Consortium"/>
            <person name="Kohler A."/>
            <person name="Kuo A."/>
            <person name="Nagy L.G."/>
            <person name="Floudas D."/>
            <person name="Copeland A."/>
            <person name="Barry K.W."/>
            <person name="Cichocki N."/>
            <person name="Veneault-Fourrey C."/>
            <person name="LaButti K."/>
            <person name="Lindquist E.A."/>
            <person name="Lipzen A."/>
            <person name="Lundell T."/>
            <person name="Morin E."/>
            <person name="Murat C."/>
            <person name="Riley R."/>
            <person name="Ohm R."/>
            <person name="Sun H."/>
            <person name="Tunlid A."/>
            <person name="Henrissat B."/>
            <person name="Grigoriev I.V."/>
            <person name="Hibbett D.S."/>
            <person name="Martin F."/>
        </authorList>
    </citation>
    <scope>NUCLEOTIDE SEQUENCE [LARGE SCALE GENOMIC DNA]</scope>
    <source>
        <strain evidence="2">441</strain>
    </source>
</reference>
<sequence>QARFTLTSTQVFSRTDLVTDSERFYISILKLLEDPDEVDEVDQLMGWWNRQIFPLSMESEQLPSENSALARICQKFAKQKASAVVLENE</sequence>
<feature type="non-terminal residue" evidence="1">
    <location>
        <position position="1"/>
    </location>
</feature>
<dbReference type="AlphaFoldDB" id="A0A0C9Z0G1"/>
<gene>
    <name evidence="1" type="ORF">PISMIDRAFT_106958</name>
</gene>
<evidence type="ECO:0000313" key="2">
    <source>
        <dbReference type="Proteomes" id="UP000054018"/>
    </source>
</evidence>
<dbReference type="Proteomes" id="UP000054018">
    <property type="component" value="Unassembled WGS sequence"/>
</dbReference>
<accession>A0A0C9Z0G1</accession>
<dbReference type="OrthoDB" id="2675119at2759"/>
<name>A0A0C9Z0G1_9AGAM</name>
<reference evidence="1 2" key="1">
    <citation type="submission" date="2014-04" db="EMBL/GenBank/DDBJ databases">
        <authorList>
            <consortium name="DOE Joint Genome Institute"/>
            <person name="Kuo A."/>
            <person name="Kohler A."/>
            <person name="Costa M.D."/>
            <person name="Nagy L.G."/>
            <person name="Floudas D."/>
            <person name="Copeland A."/>
            <person name="Barry K.W."/>
            <person name="Cichocki N."/>
            <person name="Veneault-Fourrey C."/>
            <person name="LaButti K."/>
            <person name="Lindquist E.A."/>
            <person name="Lipzen A."/>
            <person name="Lundell T."/>
            <person name="Morin E."/>
            <person name="Murat C."/>
            <person name="Sun H."/>
            <person name="Tunlid A."/>
            <person name="Henrissat B."/>
            <person name="Grigoriev I.V."/>
            <person name="Hibbett D.S."/>
            <person name="Martin F."/>
            <person name="Nordberg H.P."/>
            <person name="Cantor M.N."/>
            <person name="Hua S.X."/>
        </authorList>
    </citation>
    <scope>NUCLEOTIDE SEQUENCE [LARGE SCALE GENOMIC DNA]</scope>
    <source>
        <strain evidence="1 2">441</strain>
    </source>
</reference>
<proteinExistence type="predicted"/>
<keyword evidence="2" id="KW-1185">Reference proteome</keyword>
<dbReference type="InterPro" id="IPR046521">
    <property type="entry name" value="DUF6698"/>
</dbReference>